<keyword evidence="1" id="KW-1133">Transmembrane helix</keyword>
<dbReference type="Pfam" id="PF23809">
    <property type="entry name" value="Phage_holin_9"/>
    <property type="match status" value="1"/>
</dbReference>
<feature type="transmembrane region" description="Helical" evidence="1">
    <location>
        <begin position="79"/>
        <end position="96"/>
    </location>
</feature>
<dbReference type="OrthoDB" id="22870at10239"/>
<evidence type="ECO:0008006" key="4">
    <source>
        <dbReference type="Google" id="ProtNLM"/>
    </source>
</evidence>
<dbReference type="EMBL" id="KR011063">
    <property type="protein sequence ID" value="AKJ71824.1"/>
    <property type="molecule type" value="Genomic_DNA"/>
</dbReference>
<protein>
    <recommendedName>
        <fullName evidence="4">Holin</fullName>
    </recommendedName>
</protein>
<dbReference type="InterPro" id="IPR056390">
    <property type="entry name" value="Holin_phage"/>
</dbReference>
<evidence type="ECO:0000313" key="3">
    <source>
        <dbReference type="Proteomes" id="UP000203663"/>
    </source>
</evidence>
<keyword evidence="1" id="KW-0472">Membrane</keyword>
<reference evidence="2 3" key="1">
    <citation type="journal article" date="2015" name="Appl. Environ. Microbiol.">
        <title>Three of a Kind: Genetically Similar Tsukamurella Phages TIN2, TIN3, and TIN4.</title>
        <authorList>
            <person name="Dyson Z.A."/>
            <person name="Tucci J."/>
            <person name="Seviour R.J."/>
            <person name="Petrovski S."/>
        </authorList>
    </citation>
    <scope>NUCLEOTIDE SEQUENCE [LARGE SCALE GENOMIC DNA]</scope>
</reference>
<gene>
    <name evidence="2" type="ORF">TIN3_27</name>
</gene>
<feature type="transmembrane region" description="Helical" evidence="1">
    <location>
        <begin position="102"/>
        <end position="122"/>
    </location>
</feature>
<organism evidence="2 3">
    <name type="scientific">Tsukamurella phage TIN3</name>
    <dbReference type="NCBI Taxonomy" id="1636546"/>
    <lineage>
        <taxon>Viruses</taxon>
        <taxon>Duplodnaviria</taxon>
        <taxon>Heunggongvirae</taxon>
        <taxon>Uroviricota</taxon>
        <taxon>Caudoviricetes</taxon>
        <taxon>Tinduovirus</taxon>
        <taxon>Tinduovirus TIN3</taxon>
    </lineage>
</organism>
<feature type="transmembrane region" description="Helical" evidence="1">
    <location>
        <begin position="53"/>
        <end position="70"/>
    </location>
</feature>
<dbReference type="RefSeq" id="YP_009214793.1">
    <property type="nucleotide sequence ID" value="NC_028966.1"/>
</dbReference>
<evidence type="ECO:0000256" key="1">
    <source>
        <dbReference type="SAM" id="Phobius"/>
    </source>
</evidence>
<keyword evidence="3" id="KW-1185">Reference proteome</keyword>
<dbReference type="GeneID" id="26641114"/>
<sequence>MTTNQVPGTQTVVPPNIFQIRSKNDLITLLYWIIPLVSAGLVSYGVIQDSDGALWTGVVTGALQLVLQFNRTQDYARKAIYTVLNLANTILIAYVAGWNPEALTHIMPILTLILGGAPAAIATQNVNNSGDEGREFYVGEHRAGE</sequence>
<keyword evidence="1" id="KW-0812">Transmembrane</keyword>
<proteinExistence type="predicted"/>
<dbReference type="Proteomes" id="UP000203663">
    <property type="component" value="Segment"/>
</dbReference>
<accession>A0A0K0N5N6</accession>
<name>A0A0K0N5N6_9CAUD</name>
<dbReference type="KEGG" id="vg:26641114"/>
<feature type="transmembrane region" description="Helical" evidence="1">
    <location>
        <begin position="29"/>
        <end position="47"/>
    </location>
</feature>
<evidence type="ECO:0000313" key="2">
    <source>
        <dbReference type="EMBL" id="AKJ71824.1"/>
    </source>
</evidence>